<dbReference type="AlphaFoldDB" id="A0A0A9AH54"/>
<organism evidence="1">
    <name type="scientific">Arundo donax</name>
    <name type="common">Giant reed</name>
    <name type="synonym">Donax arundinaceus</name>
    <dbReference type="NCBI Taxonomy" id="35708"/>
    <lineage>
        <taxon>Eukaryota</taxon>
        <taxon>Viridiplantae</taxon>
        <taxon>Streptophyta</taxon>
        <taxon>Embryophyta</taxon>
        <taxon>Tracheophyta</taxon>
        <taxon>Spermatophyta</taxon>
        <taxon>Magnoliopsida</taxon>
        <taxon>Liliopsida</taxon>
        <taxon>Poales</taxon>
        <taxon>Poaceae</taxon>
        <taxon>PACMAD clade</taxon>
        <taxon>Arundinoideae</taxon>
        <taxon>Arundineae</taxon>
        <taxon>Arundo</taxon>
    </lineage>
</organism>
<sequence length="52" mass="6042">MFGLSWINLSWPLYIKKRVLSDSHSSCRLVTHLQEYTGAQCQISCRPVTHLH</sequence>
<protein>
    <submittedName>
        <fullName evidence="1">Uncharacterized protein</fullName>
    </submittedName>
</protein>
<dbReference type="EMBL" id="GBRH01246891">
    <property type="protein sequence ID" value="JAD51004.1"/>
    <property type="molecule type" value="Transcribed_RNA"/>
</dbReference>
<evidence type="ECO:0000313" key="1">
    <source>
        <dbReference type="EMBL" id="JAD51004.1"/>
    </source>
</evidence>
<reference evidence="1" key="2">
    <citation type="journal article" date="2015" name="Data Brief">
        <title>Shoot transcriptome of the giant reed, Arundo donax.</title>
        <authorList>
            <person name="Barrero R.A."/>
            <person name="Guerrero F.D."/>
            <person name="Moolhuijzen P."/>
            <person name="Goolsby J.A."/>
            <person name="Tidwell J."/>
            <person name="Bellgard S.E."/>
            <person name="Bellgard M.I."/>
        </authorList>
    </citation>
    <scope>NUCLEOTIDE SEQUENCE</scope>
    <source>
        <tissue evidence="1">Shoot tissue taken approximately 20 cm above the soil surface</tissue>
    </source>
</reference>
<reference evidence="1" key="1">
    <citation type="submission" date="2014-09" db="EMBL/GenBank/DDBJ databases">
        <authorList>
            <person name="Magalhaes I.L.F."/>
            <person name="Oliveira U."/>
            <person name="Santos F.R."/>
            <person name="Vidigal T.H.D.A."/>
            <person name="Brescovit A.D."/>
            <person name="Santos A.J."/>
        </authorList>
    </citation>
    <scope>NUCLEOTIDE SEQUENCE</scope>
    <source>
        <tissue evidence="1">Shoot tissue taken approximately 20 cm above the soil surface</tissue>
    </source>
</reference>
<name>A0A0A9AH54_ARUDO</name>
<proteinExistence type="predicted"/>
<accession>A0A0A9AH54</accession>